<dbReference type="AlphaFoldDB" id="A0A372LY73"/>
<keyword evidence="2" id="KW-1185">Reference proteome</keyword>
<comment type="caution">
    <text evidence="1">The sequence shown here is derived from an EMBL/GenBank/DDBJ whole genome shotgun (WGS) entry which is preliminary data.</text>
</comment>
<accession>A0A372LY73</accession>
<evidence type="ECO:0000313" key="1">
    <source>
        <dbReference type="EMBL" id="RFU83624.1"/>
    </source>
</evidence>
<dbReference type="InterPro" id="IPR046300">
    <property type="entry name" value="DUF6415"/>
</dbReference>
<dbReference type="RefSeq" id="WP_128558779.1">
    <property type="nucleotide sequence ID" value="NZ_QUAK01000194.1"/>
</dbReference>
<name>A0A372LY73_9ACTN</name>
<sequence>MTTAEQDPVARDTTDLPVDAAAIGLTCDYALSPHYSIPPRQEVDDLTDQLRHHLRRLLHLHTTGSGQPTDMKVRYAVHDAHMLLTADRVERPVAGYIRMRALARVCRVLASASPR</sequence>
<evidence type="ECO:0000313" key="2">
    <source>
        <dbReference type="Proteomes" id="UP000263094"/>
    </source>
</evidence>
<proteinExistence type="predicted"/>
<dbReference type="Proteomes" id="UP000263094">
    <property type="component" value="Unassembled WGS sequence"/>
</dbReference>
<dbReference type="Pfam" id="PF19979">
    <property type="entry name" value="DUF6415"/>
    <property type="match status" value="1"/>
</dbReference>
<protein>
    <submittedName>
        <fullName evidence="1">Uncharacterized protein</fullName>
    </submittedName>
</protein>
<dbReference type="EMBL" id="QUAK01000194">
    <property type="protein sequence ID" value="RFU83624.1"/>
    <property type="molecule type" value="Genomic_DNA"/>
</dbReference>
<reference evidence="1 2" key="1">
    <citation type="submission" date="2018-08" db="EMBL/GenBank/DDBJ databases">
        <title>Isolation, diversity and antifungal activity of Actinobacteria from wheat.</title>
        <authorList>
            <person name="Han C."/>
        </authorList>
    </citation>
    <scope>NUCLEOTIDE SEQUENCE [LARGE SCALE GENOMIC DNA]</scope>
    <source>
        <strain evidence="1 2">NEAU-YY421</strain>
    </source>
</reference>
<organism evidence="1 2">
    <name type="scientific">Streptomyces triticagri</name>
    <dbReference type="NCBI Taxonomy" id="2293568"/>
    <lineage>
        <taxon>Bacteria</taxon>
        <taxon>Bacillati</taxon>
        <taxon>Actinomycetota</taxon>
        <taxon>Actinomycetes</taxon>
        <taxon>Kitasatosporales</taxon>
        <taxon>Streptomycetaceae</taxon>
        <taxon>Streptomyces</taxon>
    </lineage>
</organism>
<gene>
    <name evidence="1" type="ORF">DY218_27340</name>
</gene>